<organism evidence="6 7">
    <name type="scientific">Phytophthora cactorum</name>
    <dbReference type="NCBI Taxonomy" id="29920"/>
    <lineage>
        <taxon>Eukaryota</taxon>
        <taxon>Sar</taxon>
        <taxon>Stramenopiles</taxon>
        <taxon>Oomycota</taxon>
        <taxon>Peronosporomycetes</taxon>
        <taxon>Peronosporales</taxon>
        <taxon>Peronosporaceae</taxon>
        <taxon>Phytophthora</taxon>
    </lineage>
</organism>
<accession>A0A329SXL8</accession>
<dbReference type="EMBL" id="RCMK01000026">
    <property type="protein sequence ID" value="KAG2953359.1"/>
    <property type="molecule type" value="Genomic_DNA"/>
</dbReference>
<dbReference type="AlphaFoldDB" id="A0A329SXL8"/>
<reference evidence="5" key="3">
    <citation type="submission" date="2021-01" db="EMBL/GenBank/DDBJ databases">
        <title>Phytophthora aleatoria, a newly-described species from Pinus radiata is distinct from Phytophthora cactorum isolates based on comparative genomics.</title>
        <authorList>
            <person name="Mcdougal R."/>
            <person name="Panda P."/>
            <person name="Williams N."/>
            <person name="Studholme D.J."/>
        </authorList>
    </citation>
    <scope>NUCLEOTIDE SEQUENCE</scope>
    <source>
        <strain evidence="5">NZFS 3830</strain>
    </source>
</reference>
<protein>
    <submittedName>
        <fullName evidence="6">Uncharacterized protein</fullName>
    </submittedName>
</protein>
<dbReference type="Proteomes" id="UP000251314">
    <property type="component" value="Unassembled WGS sequence"/>
</dbReference>
<evidence type="ECO:0000313" key="5">
    <source>
        <dbReference type="EMBL" id="KAG6952265.1"/>
    </source>
</evidence>
<reference evidence="6 7" key="1">
    <citation type="submission" date="2018-01" db="EMBL/GenBank/DDBJ databases">
        <title>Draft genome of the strawberry crown rot pathogen Phytophthora cactorum.</title>
        <authorList>
            <person name="Armitage A.D."/>
            <person name="Lysoe E."/>
            <person name="Nellist C.F."/>
            <person name="Harrison R.J."/>
            <person name="Brurberg M.B."/>
        </authorList>
    </citation>
    <scope>NUCLEOTIDE SEQUENCE [LARGE SCALE GENOMIC DNA]</scope>
    <source>
        <strain evidence="6 7">10300</strain>
    </source>
</reference>
<dbReference type="Proteomes" id="UP000688947">
    <property type="component" value="Unassembled WGS sequence"/>
</dbReference>
<dbReference type="VEuPathDB" id="FungiDB:PC110_g2426"/>
<comment type="caution">
    <text evidence="6">The sequence shown here is derived from an EMBL/GenBank/DDBJ whole genome shotgun (WGS) entry which is preliminary data.</text>
</comment>
<evidence type="ECO:0000313" key="2">
    <source>
        <dbReference type="EMBL" id="KAG2867552.1"/>
    </source>
</evidence>
<evidence type="ECO:0000313" key="3">
    <source>
        <dbReference type="EMBL" id="KAG2942629.1"/>
    </source>
</evidence>
<dbReference type="EMBL" id="MJFZ01000031">
    <property type="protein sequence ID" value="RAW41400.1"/>
    <property type="molecule type" value="Genomic_DNA"/>
</dbReference>
<keyword evidence="7" id="KW-1185">Reference proteome</keyword>
<feature type="compositionally biased region" description="Low complexity" evidence="1">
    <location>
        <begin position="20"/>
        <end position="65"/>
    </location>
</feature>
<dbReference type="EMBL" id="RCMG01000023">
    <property type="protein sequence ID" value="KAG2867552.1"/>
    <property type="molecule type" value="Genomic_DNA"/>
</dbReference>
<name>A0A329SXL8_9STRA</name>
<dbReference type="EMBL" id="JAENGZ010000935">
    <property type="protein sequence ID" value="KAG6952265.1"/>
    <property type="molecule type" value="Genomic_DNA"/>
</dbReference>
<dbReference type="Proteomes" id="UP000774804">
    <property type="component" value="Unassembled WGS sequence"/>
</dbReference>
<evidence type="ECO:0000256" key="1">
    <source>
        <dbReference type="SAM" id="MobiDB-lite"/>
    </source>
</evidence>
<dbReference type="Proteomes" id="UP000736787">
    <property type="component" value="Unassembled WGS sequence"/>
</dbReference>
<feature type="compositionally biased region" description="Basic and acidic residues" evidence="1">
    <location>
        <begin position="1"/>
        <end position="10"/>
    </location>
</feature>
<sequence>MGNGDSKECSSSEAGLSAATNNRTNQLNPNNPAYYSSRGQSESSSRSSKTAINNRANQLNPNNPAYHKSRAHD</sequence>
<evidence type="ECO:0000313" key="4">
    <source>
        <dbReference type="EMBL" id="KAG2953359.1"/>
    </source>
</evidence>
<feature type="region of interest" description="Disordered" evidence="1">
    <location>
        <begin position="1"/>
        <end position="73"/>
    </location>
</feature>
<reference evidence="2" key="2">
    <citation type="submission" date="2018-10" db="EMBL/GenBank/DDBJ databases">
        <title>Effector identification in a new, highly contiguous assembly of the strawberry crown rot pathogen Phytophthora cactorum.</title>
        <authorList>
            <person name="Armitage A.D."/>
            <person name="Nellist C.F."/>
            <person name="Bates H."/>
            <person name="Vickerstaff R.J."/>
            <person name="Harrison R.J."/>
        </authorList>
    </citation>
    <scope>NUCLEOTIDE SEQUENCE</scope>
    <source>
        <strain evidence="2">15-7</strain>
        <strain evidence="3">4032</strain>
        <strain evidence="4">4040</strain>
    </source>
</reference>
<proteinExistence type="predicted"/>
<evidence type="ECO:0000313" key="6">
    <source>
        <dbReference type="EMBL" id="RAW41400.1"/>
    </source>
</evidence>
<dbReference type="Proteomes" id="UP000735874">
    <property type="component" value="Unassembled WGS sequence"/>
</dbReference>
<dbReference type="EMBL" id="RCMI01000016">
    <property type="protein sequence ID" value="KAG2942629.1"/>
    <property type="molecule type" value="Genomic_DNA"/>
</dbReference>
<gene>
    <name evidence="5" type="ORF">JG687_00013111</name>
    <name evidence="6" type="ORF">PC110_g2426</name>
    <name evidence="2" type="ORF">PC113_g1879</name>
    <name evidence="3" type="ORF">PC115_g1365</name>
    <name evidence="4" type="ORF">PC117_g2116</name>
</gene>
<evidence type="ECO:0000313" key="7">
    <source>
        <dbReference type="Proteomes" id="UP000251314"/>
    </source>
</evidence>